<evidence type="ECO:0000256" key="3">
    <source>
        <dbReference type="ARBA" id="ARBA00023125"/>
    </source>
</evidence>
<gene>
    <name evidence="5" type="ORF">ERICIII_04073</name>
</gene>
<protein>
    <submittedName>
        <fullName evidence="5">EcoKI restriction-modification system protein HsdS</fullName>
    </submittedName>
</protein>
<dbReference type="AlphaFoldDB" id="A0A2L1U5G1"/>
<dbReference type="Proteomes" id="UP000239833">
    <property type="component" value="Chromosome"/>
</dbReference>
<name>A0A2L1U5G1_9BACL</name>
<evidence type="ECO:0000259" key="4">
    <source>
        <dbReference type="Pfam" id="PF01420"/>
    </source>
</evidence>
<dbReference type="Gene3D" id="3.90.220.20">
    <property type="entry name" value="DNA methylase specificity domains"/>
    <property type="match status" value="2"/>
</dbReference>
<dbReference type="InterPro" id="IPR000055">
    <property type="entry name" value="Restrct_endonuc_typeI_TRD"/>
</dbReference>
<dbReference type="InterPro" id="IPR044946">
    <property type="entry name" value="Restrct_endonuc_typeI_TRD_sf"/>
</dbReference>
<dbReference type="REBASE" id="237880">
    <property type="entry name" value="S2.PlaE3ORF4074P"/>
</dbReference>
<dbReference type="GO" id="GO:0003677">
    <property type="term" value="F:DNA binding"/>
    <property type="evidence" value="ECO:0007669"/>
    <property type="project" value="UniProtKB-KW"/>
</dbReference>
<proteinExistence type="inferred from homology"/>
<feature type="domain" description="Type I restriction modification DNA specificity" evidence="4">
    <location>
        <begin position="4"/>
        <end position="183"/>
    </location>
</feature>
<reference evidence="6" key="1">
    <citation type="submission" date="2017-02" db="EMBL/GenBank/DDBJ databases">
        <title>Delineation of Paenibacillus larvae strains originating from foulbrood outbreaks.</title>
        <authorList>
            <person name="Beims H."/>
            <person name="Bunk B."/>
            <person name="Sproeer C."/>
            <person name="Mohr K.I."/>
            <person name="Pradella S."/>
            <person name="Guenther G."/>
            <person name="Rohde M."/>
            <person name="von der Ohe W."/>
            <person name="Steinert M."/>
        </authorList>
    </citation>
    <scope>NUCLEOTIDE SEQUENCE [LARGE SCALE GENOMIC DNA]</scope>
    <source>
        <strain evidence="6">Eric_III</strain>
    </source>
</reference>
<dbReference type="SUPFAM" id="SSF116734">
    <property type="entry name" value="DNA methylase specificity domain"/>
    <property type="match status" value="2"/>
</dbReference>
<evidence type="ECO:0000256" key="2">
    <source>
        <dbReference type="ARBA" id="ARBA00022747"/>
    </source>
</evidence>
<dbReference type="PANTHER" id="PTHR30408">
    <property type="entry name" value="TYPE-1 RESTRICTION ENZYME ECOKI SPECIFICITY PROTEIN"/>
    <property type="match status" value="1"/>
</dbReference>
<keyword evidence="2" id="KW-0680">Restriction system</keyword>
<sequence length="296" mass="33541">MRMKTYLLEELFEKPISGEWGDDLEEGQEGVSVIRTTNFTNSGEIDLSNVVMRNINVEKHGRKVLKVGDIIIEKSGGSPNQPVGRVVLFLEEEGVYFCNNFTAILRPRTGFDPKYLLYVLKDLYQQRKILKFQNKTTGIINLKLQDYLSSVKVEIPQIDSQNRIANLLDKAQELIDKRKEQIEACDELIKGLFYHMFGDMNLNTKGWASISISNACLKIVGGGTPTKSKKEYYIGNIPWVTPKDMKVLVITDAQMHINEDAIANSTTNLIPKNSVLMVIRIKSKFVCKFPQLDCAT</sequence>
<organism evidence="5 6">
    <name type="scientific">Paenibacillus larvae subsp. larvae</name>
    <dbReference type="NCBI Taxonomy" id="147375"/>
    <lineage>
        <taxon>Bacteria</taxon>
        <taxon>Bacillati</taxon>
        <taxon>Bacillota</taxon>
        <taxon>Bacilli</taxon>
        <taxon>Bacillales</taxon>
        <taxon>Paenibacillaceae</taxon>
        <taxon>Paenibacillus</taxon>
    </lineage>
</organism>
<dbReference type="InterPro" id="IPR052021">
    <property type="entry name" value="Type-I_RS_S_subunit"/>
</dbReference>
<evidence type="ECO:0000313" key="6">
    <source>
        <dbReference type="Proteomes" id="UP000239833"/>
    </source>
</evidence>
<dbReference type="Pfam" id="PF01420">
    <property type="entry name" value="Methylase_S"/>
    <property type="match status" value="1"/>
</dbReference>
<keyword evidence="3" id="KW-0238">DNA-binding</keyword>
<dbReference type="GO" id="GO:0009307">
    <property type="term" value="P:DNA restriction-modification system"/>
    <property type="evidence" value="ECO:0007669"/>
    <property type="project" value="UniProtKB-KW"/>
</dbReference>
<evidence type="ECO:0000313" key="5">
    <source>
        <dbReference type="EMBL" id="AVF28153.1"/>
    </source>
</evidence>
<evidence type="ECO:0000256" key="1">
    <source>
        <dbReference type="ARBA" id="ARBA00010923"/>
    </source>
</evidence>
<accession>A0A2L1U5G1</accession>
<dbReference type="PANTHER" id="PTHR30408:SF12">
    <property type="entry name" value="TYPE I RESTRICTION ENZYME MJAVIII SPECIFICITY SUBUNIT"/>
    <property type="match status" value="1"/>
</dbReference>
<dbReference type="EMBL" id="CP019655">
    <property type="protein sequence ID" value="AVF28153.1"/>
    <property type="molecule type" value="Genomic_DNA"/>
</dbReference>
<comment type="similarity">
    <text evidence="1">Belongs to the type-I restriction system S methylase family.</text>
</comment>